<dbReference type="GO" id="GO:0012505">
    <property type="term" value="C:endomembrane system"/>
    <property type="evidence" value="ECO:0007669"/>
    <property type="project" value="TreeGrafter"/>
</dbReference>
<dbReference type="PANTHER" id="PTHR43372:SF4">
    <property type="entry name" value="FATTY-ACID AMIDE HYDROLASE 2"/>
    <property type="match status" value="1"/>
</dbReference>
<sequence>PFAVGADIGGSIRLPSFMNGIFGHKTSPDIVPNDGQYPPHKDHHQKYLLATGPMCRYACDLQPMLKVLAGPENIDRLLDIDTPVNLGKLRYFYIDEIDAYFVNKVDREQKLAHRQVVEHLENKYKIHVIRLRLNRLRYAVSLWSAMMVDGQLSSRDFSLSLCNNTSYVNGYHELLKKFLFRSTHTLPSIGLVILEALPNKYNRRFHRVAHKFFDEIQVLLGDDGVLLFPTFPQSAPVHVWPLLMNTFDYIYCGIINALGLPSTQCPLGLDSKQLPLGIQCIAGRGHDQLTLAVAQEIEQAMGGWVSPSRIN</sequence>
<gene>
    <name evidence="2" type="ORF">GIL414_LOCUS65686</name>
</gene>
<dbReference type="InterPro" id="IPR023631">
    <property type="entry name" value="Amidase_dom"/>
</dbReference>
<proteinExistence type="predicted"/>
<dbReference type="AlphaFoldDB" id="A0A8S3GE65"/>
<dbReference type="PANTHER" id="PTHR43372">
    <property type="entry name" value="FATTY-ACID AMIDE HYDROLASE"/>
    <property type="match status" value="1"/>
</dbReference>
<comment type="caution">
    <text evidence="2">The sequence shown here is derived from an EMBL/GenBank/DDBJ whole genome shotgun (WGS) entry which is preliminary data.</text>
</comment>
<reference evidence="2" key="1">
    <citation type="submission" date="2021-02" db="EMBL/GenBank/DDBJ databases">
        <authorList>
            <person name="Nowell W R."/>
        </authorList>
    </citation>
    <scope>NUCLEOTIDE SEQUENCE</scope>
</reference>
<evidence type="ECO:0000259" key="1">
    <source>
        <dbReference type="Pfam" id="PF01425"/>
    </source>
</evidence>
<feature type="non-terminal residue" evidence="2">
    <location>
        <position position="1"/>
    </location>
</feature>
<organism evidence="2 3">
    <name type="scientific">Rotaria magnacalcarata</name>
    <dbReference type="NCBI Taxonomy" id="392030"/>
    <lineage>
        <taxon>Eukaryota</taxon>
        <taxon>Metazoa</taxon>
        <taxon>Spiralia</taxon>
        <taxon>Gnathifera</taxon>
        <taxon>Rotifera</taxon>
        <taxon>Eurotatoria</taxon>
        <taxon>Bdelloidea</taxon>
        <taxon>Philodinida</taxon>
        <taxon>Philodinidae</taxon>
        <taxon>Rotaria</taxon>
    </lineage>
</organism>
<dbReference type="Pfam" id="PF01425">
    <property type="entry name" value="Amidase"/>
    <property type="match status" value="1"/>
</dbReference>
<dbReference type="InterPro" id="IPR052739">
    <property type="entry name" value="FAAH2"/>
</dbReference>
<evidence type="ECO:0000313" key="2">
    <source>
        <dbReference type="EMBL" id="CAF5160026.1"/>
    </source>
</evidence>
<evidence type="ECO:0000313" key="3">
    <source>
        <dbReference type="Proteomes" id="UP000681720"/>
    </source>
</evidence>
<dbReference type="Proteomes" id="UP000681720">
    <property type="component" value="Unassembled WGS sequence"/>
</dbReference>
<dbReference type="SUPFAM" id="SSF75304">
    <property type="entry name" value="Amidase signature (AS) enzymes"/>
    <property type="match status" value="1"/>
</dbReference>
<dbReference type="InterPro" id="IPR036928">
    <property type="entry name" value="AS_sf"/>
</dbReference>
<feature type="domain" description="Amidase" evidence="1">
    <location>
        <begin position="1"/>
        <end position="291"/>
    </location>
</feature>
<accession>A0A8S3GE65</accession>
<dbReference type="Gene3D" id="3.90.1300.10">
    <property type="entry name" value="Amidase signature (AS) domain"/>
    <property type="match status" value="1"/>
</dbReference>
<protein>
    <recommendedName>
        <fullName evidence="1">Amidase domain-containing protein</fullName>
    </recommendedName>
</protein>
<name>A0A8S3GE65_9BILA</name>
<dbReference type="EMBL" id="CAJOBJ010298486">
    <property type="protein sequence ID" value="CAF5160026.1"/>
    <property type="molecule type" value="Genomic_DNA"/>
</dbReference>